<dbReference type="GO" id="GO:0046983">
    <property type="term" value="F:protein dimerization activity"/>
    <property type="evidence" value="ECO:0007669"/>
    <property type="project" value="InterPro"/>
</dbReference>
<name>A0A507DA59_9FUNG</name>
<dbReference type="PROSITE" id="PS50066">
    <property type="entry name" value="MADS_BOX_2"/>
    <property type="match status" value="1"/>
</dbReference>
<reference evidence="10 11" key="1">
    <citation type="journal article" date="2019" name="Sci. Rep.">
        <title>Comparative genomics of chytrid fungi reveal insights into the obligate biotrophic and pathogenic lifestyle of Synchytrium endobioticum.</title>
        <authorList>
            <person name="van de Vossenberg B.T.L.H."/>
            <person name="Warris S."/>
            <person name="Nguyen H.D.T."/>
            <person name="van Gent-Pelzer M.P.E."/>
            <person name="Joly D.L."/>
            <person name="van de Geest H.C."/>
            <person name="Bonants P.J.M."/>
            <person name="Smith D.S."/>
            <person name="Levesque C.A."/>
            <person name="van der Lee T.A.J."/>
        </authorList>
    </citation>
    <scope>NUCLEOTIDE SEQUENCE [LARGE SCALE GENOMIC DNA]</scope>
    <source>
        <strain evidence="8 11">LEV6574</strain>
        <strain evidence="9 10">MB42</strain>
    </source>
</reference>
<evidence type="ECO:0000256" key="4">
    <source>
        <dbReference type="ARBA" id="ARBA00023163"/>
    </source>
</evidence>
<evidence type="ECO:0000313" key="10">
    <source>
        <dbReference type="Proteomes" id="UP000317494"/>
    </source>
</evidence>
<dbReference type="PROSITE" id="PS00350">
    <property type="entry name" value="MADS_BOX_1"/>
    <property type="match status" value="1"/>
</dbReference>
<comment type="caution">
    <text evidence="9">The sequence shown here is derived from an EMBL/GenBank/DDBJ whole genome shotgun (WGS) entry which is preliminary data.</text>
</comment>
<evidence type="ECO:0000313" key="8">
    <source>
        <dbReference type="EMBL" id="TPX40115.1"/>
    </source>
</evidence>
<feature type="compositionally biased region" description="Low complexity" evidence="6">
    <location>
        <begin position="48"/>
        <end position="64"/>
    </location>
</feature>
<accession>A0A507DA59</accession>
<dbReference type="OrthoDB" id="2284405at2759"/>
<evidence type="ECO:0000256" key="5">
    <source>
        <dbReference type="ARBA" id="ARBA00023242"/>
    </source>
</evidence>
<dbReference type="GO" id="GO:0000981">
    <property type="term" value="F:DNA-binding transcription factor activity, RNA polymerase II-specific"/>
    <property type="evidence" value="ECO:0007669"/>
    <property type="project" value="InterPro"/>
</dbReference>
<keyword evidence="10" id="KW-1185">Reference proteome</keyword>
<feature type="compositionally biased region" description="Low complexity" evidence="6">
    <location>
        <begin position="337"/>
        <end position="347"/>
    </location>
</feature>
<dbReference type="Pfam" id="PF00319">
    <property type="entry name" value="SRF-TF"/>
    <property type="match status" value="1"/>
</dbReference>
<feature type="domain" description="MADS-box" evidence="7">
    <location>
        <begin position="97"/>
        <end position="157"/>
    </location>
</feature>
<dbReference type="STRING" id="286115.A0A507DA59"/>
<keyword evidence="4" id="KW-0804">Transcription</keyword>
<evidence type="ECO:0000256" key="3">
    <source>
        <dbReference type="ARBA" id="ARBA00023125"/>
    </source>
</evidence>
<dbReference type="SUPFAM" id="SSF55455">
    <property type="entry name" value="SRF-like"/>
    <property type="match status" value="1"/>
</dbReference>
<evidence type="ECO:0000313" key="11">
    <source>
        <dbReference type="Proteomes" id="UP000320475"/>
    </source>
</evidence>
<dbReference type="Proteomes" id="UP000317494">
    <property type="component" value="Unassembled WGS sequence"/>
</dbReference>
<dbReference type="VEuPathDB" id="FungiDB:SeMB42_g02952"/>
<protein>
    <recommendedName>
        <fullName evidence="7">MADS-box domain-containing protein</fullName>
    </recommendedName>
</protein>
<dbReference type="GO" id="GO:0045944">
    <property type="term" value="P:positive regulation of transcription by RNA polymerase II"/>
    <property type="evidence" value="ECO:0007669"/>
    <property type="project" value="InterPro"/>
</dbReference>
<dbReference type="InterPro" id="IPR036879">
    <property type="entry name" value="TF_MADSbox_sf"/>
</dbReference>
<dbReference type="FunFam" id="3.40.1810.10:FF:000002">
    <property type="entry name" value="Serum response factor b"/>
    <property type="match status" value="1"/>
</dbReference>
<gene>
    <name evidence="8" type="ORF">SeLEV6574_g06788</name>
    <name evidence="9" type="ORF">SeMB42_g02952</name>
</gene>
<proteinExistence type="predicted"/>
<dbReference type="InterPro" id="IPR050142">
    <property type="entry name" value="MADS-box/MEF2_TF"/>
</dbReference>
<evidence type="ECO:0000259" key="7">
    <source>
        <dbReference type="PROSITE" id="PS50066"/>
    </source>
</evidence>
<feature type="compositionally biased region" description="Gly residues" evidence="6">
    <location>
        <begin position="65"/>
        <end position="75"/>
    </location>
</feature>
<dbReference type="AlphaFoldDB" id="A0A507DA59"/>
<keyword evidence="2" id="KW-0805">Transcription regulation</keyword>
<dbReference type="InterPro" id="IPR002100">
    <property type="entry name" value="TF_MADSbox"/>
</dbReference>
<dbReference type="InterPro" id="IPR033897">
    <property type="entry name" value="SRF-like_MADS-box"/>
</dbReference>
<keyword evidence="5" id="KW-0539">Nucleus</keyword>
<dbReference type="GO" id="GO:0000987">
    <property type="term" value="F:cis-regulatory region sequence-specific DNA binding"/>
    <property type="evidence" value="ECO:0007669"/>
    <property type="project" value="InterPro"/>
</dbReference>
<feature type="region of interest" description="Disordered" evidence="6">
    <location>
        <begin position="1"/>
        <end position="31"/>
    </location>
</feature>
<sequence>MNGMKRSADEADLGSHGDMGQRHDDPFQHPAWQPHHAQYQFRDEDVMGQGDDVTSTGGDTASGAGRSGDGEGGGRAPTAAAAAGSGGGGRSDNVKGNGRRKINIAYIQDKARRQITFSKRKAGLMKKAFELSTLTGTQVLLLVASETGHVYTFATPKLQPLITQATGKDLIQACLNTDGPAQPFQGGASTTHSNVSSPVACVYNNTGTSNADTAPASYRTAQLPALSAVADAIPVGAPGHTGSVNEIGGRSAPGNVYSHDSATAPHGTQHGHYGAYGSPECAAYSAKYWGDARAHQQYQAYPSLYHAAPGHYYIRGPMMTPHAQSAGVVTAYAKTESAESASAGTASQVKGGISESE</sequence>
<dbReference type="EMBL" id="QEAN01000098">
    <property type="protein sequence ID" value="TPX48522.1"/>
    <property type="molecule type" value="Genomic_DNA"/>
</dbReference>
<dbReference type="PRINTS" id="PR00404">
    <property type="entry name" value="MADSDOMAIN"/>
</dbReference>
<dbReference type="EMBL" id="QEAM01000413">
    <property type="protein sequence ID" value="TPX40115.1"/>
    <property type="molecule type" value="Genomic_DNA"/>
</dbReference>
<organism evidence="9 10">
    <name type="scientific">Synchytrium endobioticum</name>
    <dbReference type="NCBI Taxonomy" id="286115"/>
    <lineage>
        <taxon>Eukaryota</taxon>
        <taxon>Fungi</taxon>
        <taxon>Fungi incertae sedis</taxon>
        <taxon>Chytridiomycota</taxon>
        <taxon>Chytridiomycota incertae sedis</taxon>
        <taxon>Chytridiomycetes</taxon>
        <taxon>Synchytriales</taxon>
        <taxon>Synchytriaceae</taxon>
        <taxon>Synchytrium</taxon>
    </lineage>
</organism>
<comment type="subcellular location">
    <subcellularLocation>
        <location evidence="1">Nucleus</location>
    </subcellularLocation>
</comment>
<feature type="region of interest" description="Disordered" evidence="6">
    <location>
        <begin position="337"/>
        <end position="357"/>
    </location>
</feature>
<dbReference type="PANTHER" id="PTHR48019">
    <property type="entry name" value="SERUM RESPONSE FACTOR HOMOLOG"/>
    <property type="match status" value="1"/>
</dbReference>
<evidence type="ECO:0000256" key="1">
    <source>
        <dbReference type="ARBA" id="ARBA00004123"/>
    </source>
</evidence>
<keyword evidence="3" id="KW-0238">DNA-binding</keyword>
<feature type="region of interest" description="Disordered" evidence="6">
    <location>
        <begin position="47"/>
        <end position="97"/>
    </location>
</feature>
<feature type="compositionally biased region" description="Basic and acidic residues" evidence="6">
    <location>
        <begin position="1"/>
        <end position="27"/>
    </location>
</feature>
<dbReference type="GO" id="GO:0005634">
    <property type="term" value="C:nucleus"/>
    <property type="evidence" value="ECO:0007669"/>
    <property type="project" value="UniProtKB-SubCell"/>
</dbReference>
<dbReference type="SMART" id="SM00432">
    <property type="entry name" value="MADS"/>
    <property type="match status" value="1"/>
</dbReference>
<dbReference type="CDD" id="cd00266">
    <property type="entry name" value="MADS_SRF_like"/>
    <property type="match status" value="1"/>
</dbReference>
<dbReference type="Proteomes" id="UP000320475">
    <property type="component" value="Unassembled WGS sequence"/>
</dbReference>
<dbReference type="Gene3D" id="3.40.1810.10">
    <property type="entry name" value="Transcription factor, MADS-box"/>
    <property type="match status" value="1"/>
</dbReference>
<evidence type="ECO:0000313" key="9">
    <source>
        <dbReference type="EMBL" id="TPX48522.1"/>
    </source>
</evidence>
<evidence type="ECO:0000256" key="6">
    <source>
        <dbReference type="SAM" id="MobiDB-lite"/>
    </source>
</evidence>
<evidence type="ECO:0000256" key="2">
    <source>
        <dbReference type="ARBA" id="ARBA00023015"/>
    </source>
</evidence>